<dbReference type="EC" id="2.7.2.8" evidence="9"/>
<proteinExistence type="inferred from homology"/>
<gene>
    <name evidence="9 11" type="primary">argB</name>
    <name evidence="11" type="ORF">EAL2_c12120</name>
</gene>
<keyword evidence="12" id="KW-1185">Reference proteome</keyword>
<comment type="pathway">
    <text evidence="1 9">Amino-acid biosynthesis; L-arginine biosynthesis; N(2)-acetyl-L-ornithine from L-glutamate: step 2/4.</text>
</comment>
<evidence type="ECO:0000256" key="7">
    <source>
        <dbReference type="ARBA" id="ARBA00022840"/>
    </source>
</evidence>
<dbReference type="InterPro" id="IPR001057">
    <property type="entry name" value="Glu/AcGlu_kinase"/>
</dbReference>
<sequence>MDFSGGKVKVLTEALPYIKKFQDKIFVIKYGGSIMSNEEAKDAFIKDVALLKLVGINIVLVHGGGPDISGMLKKLNIQTEFVKGLRVTDQQTVEVVEMVLSGKVNKELASKLSSHGIKAVGISGRDSNIVTAKKKYLEDGDELIDIGFVGEVTGINKELLIDLIKADYLPVISPVGCDETGQIYNVNADYVAGAISSVLQAEKLILLTDVKGLYKDIQDESSFISEISIPRIVEYIKSGVIKGGMIPKMECCMQSIEEGTKNIHLVNGNVEHSLLLEIFTKAGIGTMVKGEE</sequence>
<dbReference type="FunFam" id="3.40.1160.10:FF:000004">
    <property type="entry name" value="Acetylglutamate kinase"/>
    <property type="match status" value="1"/>
</dbReference>
<keyword evidence="4 9" id="KW-0808">Transferase</keyword>
<dbReference type="GO" id="GO:0005737">
    <property type="term" value="C:cytoplasm"/>
    <property type="evidence" value="ECO:0007669"/>
    <property type="project" value="UniProtKB-SubCell"/>
</dbReference>
<keyword evidence="6 9" id="KW-0418">Kinase</keyword>
<dbReference type="CDD" id="cd04250">
    <property type="entry name" value="AAK_NAGK-C"/>
    <property type="match status" value="1"/>
</dbReference>
<keyword evidence="2 9" id="KW-0055">Arginine biosynthesis</keyword>
<evidence type="ECO:0000256" key="4">
    <source>
        <dbReference type="ARBA" id="ARBA00022679"/>
    </source>
</evidence>
<feature type="binding site" evidence="9">
    <location>
        <position position="185"/>
    </location>
    <ligand>
        <name>substrate</name>
    </ligand>
</feature>
<dbReference type="PRINTS" id="PR00474">
    <property type="entry name" value="GLU5KINASE"/>
</dbReference>
<accession>W8TJW8</accession>
<dbReference type="GO" id="GO:0005524">
    <property type="term" value="F:ATP binding"/>
    <property type="evidence" value="ECO:0007669"/>
    <property type="project" value="UniProtKB-UniRule"/>
</dbReference>
<reference evidence="11 12" key="1">
    <citation type="journal article" date="2014" name="Genome Announc.">
        <title>Complete Genome Sequence of Amino Acid-Utilizing Eubacterium acidaminophilum al-2 (DSM 3953).</title>
        <authorList>
            <person name="Poehlein A."/>
            <person name="Andreesen J.R."/>
            <person name="Daniel R."/>
        </authorList>
    </citation>
    <scope>NUCLEOTIDE SEQUENCE [LARGE SCALE GENOMIC DNA]</scope>
    <source>
        <strain evidence="11 12">DSM 3953</strain>
    </source>
</reference>
<dbReference type="eggNOG" id="COG0548">
    <property type="taxonomic scope" value="Bacteria"/>
</dbReference>
<evidence type="ECO:0000256" key="2">
    <source>
        <dbReference type="ARBA" id="ARBA00022571"/>
    </source>
</evidence>
<keyword evidence="5 9" id="KW-0547">Nucleotide-binding</keyword>
<evidence type="ECO:0000256" key="8">
    <source>
        <dbReference type="ARBA" id="ARBA00048141"/>
    </source>
</evidence>
<feature type="binding site" evidence="9">
    <location>
        <begin position="64"/>
        <end position="65"/>
    </location>
    <ligand>
        <name>substrate</name>
    </ligand>
</feature>
<organism evidence="11 12">
    <name type="scientific">Peptoclostridium acidaminophilum DSM 3953</name>
    <dbReference type="NCBI Taxonomy" id="1286171"/>
    <lineage>
        <taxon>Bacteria</taxon>
        <taxon>Bacillati</taxon>
        <taxon>Bacillota</taxon>
        <taxon>Clostridia</taxon>
        <taxon>Peptostreptococcales</taxon>
        <taxon>Peptoclostridiaceae</taxon>
        <taxon>Peptoclostridium</taxon>
    </lineage>
</organism>
<evidence type="ECO:0000256" key="1">
    <source>
        <dbReference type="ARBA" id="ARBA00004828"/>
    </source>
</evidence>
<dbReference type="PANTHER" id="PTHR23342">
    <property type="entry name" value="N-ACETYLGLUTAMATE SYNTHASE"/>
    <property type="match status" value="1"/>
</dbReference>
<dbReference type="OrthoDB" id="9803155at2"/>
<dbReference type="NCBIfam" id="TIGR00761">
    <property type="entry name" value="argB"/>
    <property type="match status" value="1"/>
</dbReference>
<dbReference type="HAMAP" id="MF_00082">
    <property type="entry name" value="ArgB"/>
    <property type="match status" value="1"/>
</dbReference>
<keyword evidence="7 9" id="KW-0067">ATP-binding</keyword>
<evidence type="ECO:0000313" key="11">
    <source>
        <dbReference type="EMBL" id="AHM56507.1"/>
    </source>
</evidence>
<evidence type="ECO:0000256" key="5">
    <source>
        <dbReference type="ARBA" id="ARBA00022741"/>
    </source>
</evidence>
<comment type="function">
    <text evidence="9">Catalyzes the ATP-dependent phosphorylation of N-acetyl-L-glutamate.</text>
</comment>
<dbReference type="UniPathway" id="UPA00068">
    <property type="reaction ID" value="UER00107"/>
</dbReference>
<dbReference type="InterPro" id="IPR004662">
    <property type="entry name" value="AcgluKinase_fam"/>
</dbReference>
<dbReference type="GO" id="GO:0003991">
    <property type="term" value="F:acetylglutamate kinase activity"/>
    <property type="evidence" value="ECO:0007669"/>
    <property type="project" value="UniProtKB-UniRule"/>
</dbReference>
<keyword evidence="9" id="KW-0963">Cytoplasm</keyword>
<dbReference type="RefSeq" id="WP_025435504.1">
    <property type="nucleotide sequence ID" value="NZ_CP007452.1"/>
</dbReference>
<dbReference type="PIRSF" id="PIRSF000728">
    <property type="entry name" value="NAGK"/>
    <property type="match status" value="1"/>
</dbReference>
<dbReference type="SUPFAM" id="SSF53633">
    <property type="entry name" value="Carbamate kinase-like"/>
    <property type="match status" value="1"/>
</dbReference>
<dbReference type="KEGG" id="eac:EAL2_c12120"/>
<evidence type="ECO:0000259" key="10">
    <source>
        <dbReference type="Pfam" id="PF00696"/>
    </source>
</evidence>
<feature type="site" description="Transition state stabilizer" evidence="9">
    <location>
        <position position="248"/>
    </location>
</feature>
<evidence type="ECO:0000256" key="6">
    <source>
        <dbReference type="ARBA" id="ARBA00022777"/>
    </source>
</evidence>
<dbReference type="PATRIC" id="fig|1286171.3.peg.1161"/>
<comment type="subcellular location">
    <subcellularLocation>
        <location evidence="9">Cytoplasm</location>
    </subcellularLocation>
</comment>
<dbReference type="STRING" id="1286171.EAL2_c12120"/>
<dbReference type="InterPro" id="IPR036393">
    <property type="entry name" value="AceGlu_kinase-like_sf"/>
</dbReference>
<dbReference type="AlphaFoldDB" id="W8TJW8"/>
<feature type="binding site" evidence="9">
    <location>
        <position position="86"/>
    </location>
    <ligand>
        <name>substrate</name>
    </ligand>
</feature>
<dbReference type="Proteomes" id="UP000019591">
    <property type="component" value="Chromosome"/>
</dbReference>
<feature type="site" description="Transition state stabilizer" evidence="9">
    <location>
        <position position="29"/>
    </location>
</feature>
<evidence type="ECO:0000313" key="12">
    <source>
        <dbReference type="Proteomes" id="UP000019591"/>
    </source>
</evidence>
<evidence type="ECO:0000256" key="9">
    <source>
        <dbReference type="HAMAP-Rule" id="MF_00082"/>
    </source>
</evidence>
<dbReference type="InterPro" id="IPR001048">
    <property type="entry name" value="Asp/Glu/Uridylate_kinase"/>
</dbReference>
<dbReference type="GO" id="GO:0042450">
    <property type="term" value="P:L-arginine biosynthetic process via ornithine"/>
    <property type="evidence" value="ECO:0007669"/>
    <property type="project" value="UniProtKB-UniRule"/>
</dbReference>
<dbReference type="Gene3D" id="3.40.1160.10">
    <property type="entry name" value="Acetylglutamate kinase-like"/>
    <property type="match status" value="1"/>
</dbReference>
<dbReference type="InterPro" id="IPR041727">
    <property type="entry name" value="NAGK-C"/>
</dbReference>
<keyword evidence="3 9" id="KW-0028">Amino-acid biosynthesis</keyword>
<protein>
    <recommendedName>
        <fullName evidence="9">Acetylglutamate kinase</fullName>
        <ecNumber evidence="9">2.7.2.8</ecNumber>
    </recommendedName>
    <alternativeName>
        <fullName evidence="9">N-acetyl-L-glutamate 5-phosphotransferase</fullName>
    </alternativeName>
    <alternativeName>
        <fullName evidence="9">NAG kinase</fullName>
        <shortName evidence="9">NAGK</shortName>
    </alternativeName>
</protein>
<dbReference type="InterPro" id="IPR037528">
    <property type="entry name" value="ArgB"/>
</dbReference>
<dbReference type="EMBL" id="CP007452">
    <property type="protein sequence ID" value="AHM56507.1"/>
    <property type="molecule type" value="Genomic_DNA"/>
</dbReference>
<feature type="domain" description="Aspartate/glutamate/uridylate kinase" evidence="10">
    <location>
        <begin position="24"/>
        <end position="267"/>
    </location>
</feature>
<evidence type="ECO:0000256" key="3">
    <source>
        <dbReference type="ARBA" id="ARBA00022605"/>
    </source>
</evidence>
<comment type="catalytic activity">
    <reaction evidence="8 9">
        <text>N-acetyl-L-glutamate + ATP = N-acetyl-L-glutamyl 5-phosphate + ADP</text>
        <dbReference type="Rhea" id="RHEA:14629"/>
        <dbReference type="ChEBI" id="CHEBI:30616"/>
        <dbReference type="ChEBI" id="CHEBI:44337"/>
        <dbReference type="ChEBI" id="CHEBI:57936"/>
        <dbReference type="ChEBI" id="CHEBI:456216"/>
        <dbReference type="EC" id="2.7.2.8"/>
    </reaction>
</comment>
<dbReference type="Pfam" id="PF00696">
    <property type="entry name" value="AA_kinase"/>
    <property type="match status" value="1"/>
</dbReference>
<dbReference type="PANTHER" id="PTHR23342:SF0">
    <property type="entry name" value="N-ACETYLGLUTAMATE SYNTHASE, MITOCHONDRIAL"/>
    <property type="match status" value="1"/>
</dbReference>
<dbReference type="HOGENOM" id="CLU_053680_0_0_9"/>
<comment type="similarity">
    <text evidence="9">Belongs to the acetylglutamate kinase family. ArgB subfamily.</text>
</comment>
<name>W8TJW8_PEPAC</name>